<keyword evidence="5" id="KW-0408">Iron</keyword>
<comment type="catalytic activity">
    <reaction evidence="7">
        <text>(sulfur carrier)-H + L-cysteine = (sulfur carrier)-SH + L-alanine</text>
        <dbReference type="Rhea" id="RHEA:43892"/>
        <dbReference type="Rhea" id="RHEA-COMP:14737"/>
        <dbReference type="Rhea" id="RHEA-COMP:14739"/>
        <dbReference type="ChEBI" id="CHEBI:29917"/>
        <dbReference type="ChEBI" id="CHEBI:35235"/>
        <dbReference type="ChEBI" id="CHEBI:57972"/>
        <dbReference type="ChEBI" id="CHEBI:64428"/>
        <dbReference type="EC" id="2.8.1.7"/>
    </reaction>
</comment>
<dbReference type="EMBL" id="FLQY01000240">
    <property type="protein sequence ID" value="SBT09238.1"/>
    <property type="molecule type" value="Genomic_DNA"/>
</dbReference>
<accession>A0A1A8XYU4</accession>
<evidence type="ECO:0000256" key="2">
    <source>
        <dbReference type="ARBA" id="ARBA00006490"/>
    </source>
</evidence>
<dbReference type="InterPro" id="IPR015421">
    <property type="entry name" value="PyrdxlP-dep_Trfase_major"/>
</dbReference>
<dbReference type="GO" id="GO:0031071">
    <property type="term" value="F:cysteine desulfurase activity"/>
    <property type="evidence" value="ECO:0007669"/>
    <property type="project" value="UniProtKB-EC"/>
</dbReference>
<sequence>MFHTDAVQAVGKIPINLKNSKIDMLSLSGHKLHAPKGIGVLYLRRGCRFRPPPAQHQQHRLRIHRGRGHTLVDEQAGDCRQFGLRLYLRLTRTLACDAGHGDTLHGCSRHDPLLAVAFQHGSRN</sequence>
<organism evidence="10 11">
    <name type="scientific">Candidatus Propionivibrio aalborgensis</name>
    <dbReference type="NCBI Taxonomy" id="1860101"/>
    <lineage>
        <taxon>Bacteria</taxon>
        <taxon>Pseudomonadati</taxon>
        <taxon>Pseudomonadota</taxon>
        <taxon>Betaproteobacteria</taxon>
        <taxon>Rhodocyclales</taxon>
        <taxon>Rhodocyclaceae</taxon>
        <taxon>Propionivibrio</taxon>
    </lineage>
</organism>
<gene>
    <name evidence="10" type="ORF">PROAA_3140001</name>
</gene>
<dbReference type="GO" id="GO:0051536">
    <property type="term" value="F:iron-sulfur cluster binding"/>
    <property type="evidence" value="ECO:0007669"/>
    <property type="project" value="UniProtKB-KW"/>
</dbReference>
<keyword evidence="11" id="KW-1185">Reference proteome</keyword>
<dbReference type="PANTHER" id="PTHR11601:SF34">
    <property type="entry name" value="CYSTEINE DESULFURASE"/>
    <property type="match status" value="1"/>
</dbReference>
<feature type="domain" description="Aminotransferase class V" evidence="9">
    <location>
        <begin position="2"/>
        <end position="47"/>
    </location>
</feature>
<keyword evidence="3" id="KW-0479">Metal-binding</keyword>
<keyword evidence="4" id="KW-0663">Pyridoxal phosphate</keyword>
<evidence type="ECO:0000313" key="11">
    <source>
        <dbReference type="Proteomes" id="UP000199600"/>
    </source>
</evidence>
<evidence type="ECO:0000256" key="8">
    <source>
        <dbReference type="RuleBase" id="RU004504"/>
    </source>
</evidence>
<proteinExistence type="inferred from homology"/>
<dbReference type="Proteomes" id="UP000199600">
    <property type="component" value="Unassembled WGS sequence"/>
</dbReference>
<keyword evidence="6" id="KW-0411">Iron-sulfur</keyword>
<dbReference type="Gene3D" id="3.40.640.10">
    <property type="entry name" value="Type I PLP-dependent aspartate aminotransferase-like (Major domain)"/>
    <property type="match status" value="1"/>
</dbReference>
<dbReference type="PROSITE" id="PS00595">
    <property type="entry name" value="AA_TRANSFER_CLASS_5"/>
    <property type="match status" value="1"/>
</dbReference>
<dbReference type="InterPro" id="IPR000192">
    <property type="entry name" value="Aminotrans_V_dom"/>
</dbReference>
<dbReference type="SUPFAM" id="SSF53383">
    <property type="entry name" value="PLP-dependent transferases"/>
    <property type="match status" value="1"/>
</dbReference>
<comment type="similarity">
    <text evidence="2">Belongs to the class-V pyridoxal-phosphate-dependent aminotransferase family. NifS/IscS subfamily.</text>
</comment>
<evidence type="ECO:0000256" key="7">
    <source>
        <dbReference type="ARBA" id="ARBA00050776"/>
    </source>
</evidence>
<dbReference type="AlphaFoldDB" id="A0A1A8XYU4"/>
<evidence type="ECO:0000256" key="6">
    <source>
        <dbReference type="ARBA" id="ARBA00023014"/>
    </source>
</evidence>
<evidence type="ECO:0000259" key="9">
    <source>
        <dbReference type="Pfam" id="PF00266"/>
    </source>
</evidence>
<evidence type="ECO:0000256" key="1">
    <source>
        <dbReference type="ARBA" id="ARBA00001933"/>
    </source>
</evidence>
<name>A0A1A8XYU4_9RHOO</name>
<dbReference type="InterPro" id="IPR020578">
    <property type="entry name" value="Aminotrans_V_PyrdxlP_BS"/>
</dbReference>
<evidence type="ECO:0000256" key="3">
    <source>
        <dbReference type="ARBA" id="ARBA00022723"/>
    </source>
</evidence>
<reference evidence="10 11" key="1">
    <citation type="submission" date="2016-06" db="EMBL/GenBank/DDBJ databases">
        <authorList>
            <person name="Kjaerup R.B."/>
            <person name="Dalgaard T.S."/>
            <person name="Juul-Madsen H.R."/>
        </authorList>
    </citation>
    <scope>NUCLEOTIDE SEQUENCE [LARGE SCALE GENOMIC DNA]</scope>
    <source>
        <strain evidence="10">2</strain>
    </source>
</reference>
<comment type="cofactor">
    <cofactor evidence="1 8">
        <name>pyridoxal 5'-phosphate</name>
        <dbReference type="ChEBI" id="CHEBI:597326"/>
    </cofactor>
</comment>
<dbReference type="PANTHER" id="PTHR11601">
    <property type="entry name" value="CYSTEINE DESULFURYLASE FAMILY MEMBER"/>
    <property type="match status" value="1"/>
</dbReference>
<dbReference type="Pfam" id="PF00266">
    <property type="entry name" value="Aminotran_5"/>
    <property type="match status" value="1"/>
</dbReference>
<dbReference type="GO" id="GO:0046872">
    <property type="term" value="F:metal ion binding"/>
    <property type="evidence" value="ECO:0007669"/>
    <property type="project" value="UniProtKB-KW"/>
</dbReference>
<dbReference type="InterPro" id="IPR015424">
    <property type="entry name" value="PyrdxlP-dep_Trfase"/>
</dbReference>
<evidence type="ECO:0000256" key="5">
    <source>
        <dbReference type="ARBA" id="ARBA00023004"/>
    </source>
</evidence>
<evidence type="ECO:0000256" key="4">
    <source>
        <dbReference type="ARBA" id="ARBA00022898"/>
    </source>
</evidence>
<evidence type="ECO:0000313" key="10">
    <source>
        <dbReference type="EMBL" id="SBT09238.1"/>
    </source>
</evidence>
<protein>
    <recommendedName>
        <fullName evidence="9">Aminotransferase class V domain-containing protein</fullName>
    </recommendedName>
</protein>